<dbReference type="AlphaFoldDB" id="A0A3A8KCL3"/>
<dbReference type="RefSeq" id="WP_120601771.1">
    <property type="nucleotide sequence ID" value="NZ_RAWE01000016.1"/>
</dbReference>
<dbReference type="OrthoDB" id="5483937at2"/>
<accession>A0A3A8KCL3</accession>
<evidence type="ECO:0000256" key="1">
    <source>
        <dbReference type="SAM" id="MobiDB-lite"/>
    </source>
</evidence>
<organism evidence="2 3">
    <name type="scientific">Corallococcus carmarthensis</name>
    <dbReference type="NCBI Taxonomy" id="2316728"/>
    <lineage>
        <taxon>Bacteria</taxon>
        <taxon>Pseudomonadati</taxon>
        <taxon>Myxococcota</taxon>
        <taxon>Myxococcia</taxon>
        <taxon>Myxococcales</taxon>
        <taxon>Cystobacterineae</taxon>
        <taxon>Myxococcaceae</taxon>
        <taxon>Corallococcus</taxon>
    </lineage>
</organism>
<keyword evidence="3" id="KW-1185">Reference proteome</keyword>
<reference evidence="3" key="1">
    <citation type="submission" date="2018-09" db="EMBL/GenBank/DDBJ databases">
        <authorList>
            <person name="Livingstone P.G."/>
            <person name="Whitworth D.E."/>
        </authorList>
    </citation>
    <scope>NUCLEOTIDE SEQUENCE [LARGE SCALE GENOMIC DNA]</scope>
    <source>
        <strain evidence="3">CA043D</strain>
    </source>
</reference>
<feature type="region of interest" description="Disordered" evidence="1">
    <location>
        <begin position="48"/>
        <end position="79"/>
    </location>
</feature>
<proteinExistence type="predicted"/>
<dbReference type="EMBL" id="RAWE01000016">
    <property type="protein sequence ID" value="RKH05700.1"/>
    <property type="molecule type" value="Genomic_DNA"/>
</dbReference>
<feature type="compositionally biased region" description="Low complexity" evidence="1">
    <location>
        <begin position="18"/>
        <end position="30"/>
    </location>
</feature>
<dbReference type="Proteomes" id="UP000268313">
    <property type="component" value="Unassembled WGS sequence"/>
</dbReference>
<gene>
    <name evidence="2" type="ORF">D7X32_07240</name>
</gene>
<name>A0A3A8KCL3_9BACT</name>
<comment type="caution">
    <text evidence="2">The sequence shown here is derived from an EMBL/GenBank/DDBJ whole genome shotgun (WGS) entry which is preliminary data.</text>
</comment>
<evidence type="ECO:0000313" key="3">
    <source>
        <dbReference type="Proteomes" id="UP000268313"/>
    </source>
</evidence>
<evidence type="ECO:0000313" key="2">
    <source>
        <dbReference type="EMBL" id="RKH05700.1"/>
    </source>
</evidence>
<sequence length="460" mass="48820">MTVRIPSAGVPQTRLPDAQPVAPRAPIAPARGYATNDTFQADAGEIGRRGGAQRATPPATTQPAARAASTRAEPLQPETNTALQARLSTMPAPERARATQFLNQHVLNTPNADRATRTYLDLSAMQAARPARLSVDTVETLTRGVAEPRGTGAAGQEGILGPAQARAAASAIVGMTGEDFTALQGTLRNAGTRDGQPVPNADVQTERALILKAVGARNQELASPGVLDRVRNAFGDTTREMDDVARFGRDIAGTPRQTLIDQSTAIDVNAGSRALQQRFDDSCAPTAAQIAHADADPIYARRMHREPIHSLDANTNIGREQRRVLERGNGIARPRQGGTGDSLGVSPDAMRDMFNRGVSPNSNRTYATQTIADTPQARQGALDRADRLLRDGVDVPFAVLWNGGGGHAMVMSDARGQGANREYLVTDPMDGRTGWVRGSDIAAGNTRIGPGQGRLAWTFE</sequence>
<protein>
    <submittedName>
        <fullName evidence="2">Uncharacterized protein</fullName>
    </submittedName>
</protein>
<feature type="region of interest" description="Disordered" evidence="1">
    <location>
        <begin position="1"/>
        <end position="35"/>
    </location>
</feature>
<feature type="compositionally biased region" description="Low complexity" evidence="1">
    <location>
        <begin position="52"/>
        <end position="72"/>
    </location>
</feature>